<proteinExistence type="predicted"/>
<feature type="transmembrane region" description="Helical" evidence="6">
    <location>
        <begin position="18"/>
        <end position="44"/>
    </location>
</feature>
<dbReference type="InterPro" id="IPR051328">
    <property type="entry name" value="T7SS_ABC-Transporter"/>
</dbReference>
<feature type="transmembrane region" description="Helical" evidence="6">
    <location>
        <begin position="344"/>
        <end position="365"/>
    </location>
</feature>
<feature type="transmembrane region" description="Helical" evidence="6">
    <location>
        <begin position="306"/>
        <end position="332"/>
    </location>
</feature>
<sequence>MGLIETIENFKMSKKFKYIFFGMLCVLFPLVITIYGIVYFGGLWDPLGKLKNLKVTIVNKDVGCPPDTNLLCLILSSQLPPTMPIQAIKIGDTIVESIKQNDQAKDIFNWQFEDLTYEQSKQTVEDYDRWGVIYIPEDFTQNILSQIDKSGMSNVTAIITPILQATGMTQVDLIKKYGPNALASLAESTQASIDYIYDTARSYTSVTFVTTVFETIDKTLKKGVSLNLYQKVVATGLAKFNNKFYLNAYDSNYVDIHPLNNFGQNFASFMLFLIIYISAIATNLVYRKYRPFNNYIQTKKTNGSIITSAFAKIGINMIYMLVVCAFMMLVMFMFGKAQHEKNTFCIYLIFVLWAFISLTFCHIISNLLPLLPFLGICVIFLVVQLATCGGIIANQLQPGFWNVGKAFPMYYATAEMKYLLFGTGGRFNGRNILALLLWAVGLAVVDLLTCIFQLRNIRKAAPSETTDLEKQNTIETQQQNARVTQQDIEDNENDITNMK</sequence>
<evidence type="ECO:0000256" key="2">
    <source>
        <dbReference type="ARBA" id="ARBA00022692"/>
    </source>
</evidence>
<accession>A0A1Y1UV90</accession>
<gene>
    <name evidence="8" type="ORF">BCR36DRAFT_364482</name>
</gene>
<dbReference type="AlphaFoldDB" id="A0A1Y1UV90"/>
<reference evidence="8 9" key="1">
    <citation type="submission" date="2016-08" db="EMBL/GenBank/DDBJ databases">
        <title>Genomes of anaerobic fungi encode conserved fungal cellulosomes for biomass hydrolysis.</title>
        <authorList>
            <consortium name="DOE Joint Genome Institute"/>
            <person name="Haitjema C.H."/>
            <person name="Gilmore S.P."/>
            <person name="Henske J.K."/>
            <person name="Solomon K.V."/>
            <person name="De Groot R."/>
            <person name="Kuo A."/>
            <person name="Mondo S.J."/>
            <person name="Salamov A.A."/>
            <person name="Labutti K."/>
            <person name="Zhao Z."/>
            <person name="Chiniquy J."/>
            <person name="Barry K."/>
            <person name="Brewer H.M."/>
            <person name="Purvine S.O."/>
            <person name="Wright A.T."/>
            <person name="Boxma B."/>
            <person name="Van Alen T."/>
            <person name="Hackstein J.H."/>
            <person name="Baker S.E."/>
            <person name="Grigoriev I.V."/>
            <person name="O'Malley M.A."/>
        </authorList>
    </citation>
    <scope>NUCLEOTIDE SEQUENCE [LARGE SCALE GENOMIC DNA]</scope>
    <source>
        <strain evidence="9">finn</strain>
    </source>
</reference>
<evidence type="ECO:0000256" key="3">
    <source>
        <dbReference type="ARBA" id="ARBA00022989"/>
    </source>
</evidence>
<dbReference type="OrthoDB" id="538718at2759"/>
<organism evidence="8 9">
    <name type="scientific">Piromyces finnis</name>
    <dbReference type="NCBI Taxonomy" id="1754191"/>
    <lineage>
        <taxon>Eukaryota</taxon>
        <taxon>Fungi</taxon>
        <taxon>Fungi incertae sedis</taxon>
        <taxon>Chytridiomycota</taxon>
        <taxon>Chytridiomycota incertae sedis</taxon>
        <taxon>Neocallimastigomycetes</taxon>
        <taxon>Neocallimastigales</taxon>
        <taxon>Neocallimastigaceae</taxon>
        <taxon>Piromyces</taxon>
    </lineage>
</organism>
<feature type="transmembrane region" description="Helical" evidence="6">
    <location>
        <begin position="371"/>
        <end position="393"/>
    </location>
</feature>
<dbReference type="InterPro" id="IPR013525">
    <property type="entry name" value="ABC2_TM"/>
</dbReference>
<feature type="transmembrane region" description="Helical" evidence="6">
    <location>
        <begin position="432"/>
        <end position="452"/>
    </location>
</feature>
<evidence type="ECO:0000259" key="7">
    <source>
        <dbReference type="Pfam" id="PF12698"/>
    </source>
</evidence>
<evidence type="ECO:0000313" key="9">
    <source>
        <dbReference type="Proteomes" id="UP000193719"/>
    </source>
</evidence>
<feature type="transmembrane region" description="Helical" evidence="6">
    <location>
        <begin position="266"/>
        <end position="286"/>
    </location>
</feature>
<dbReference type="PANTHER" id="PTHR43077">
    <property type="entry name" value="TRANSPORT PERMEASE YVFS-RELATED"/>
    <property type="match status" value="1"/>
</dbReference>
<name>A0A1Y1UV90_9FUNG</name>
<keyword evidence="9" id="KW-1185">Reference proteome</keyword>
<feature type="region of interest" description="Disordered" evidence="5">
    <location>
        <begin position="465"/>
        <end position="499"/>
    </location>
</feature>
<dbReference type="Pfam" id="PF12698">
    <property type="entry name" value="ABC2_membrane_3"/>
    <property type="match status" value="1"/>
</dbReference>
<keyword evidence="3 6" id="KW-1133">Transmembrane helix</keyword>
<comment type="subcellular location">
    <subcellularLocation>
        <location evidence="1">Membrane</location>
        <topology evidence="1">Multi-pass membrane protein</topology>
    </subcellularLocation>
</comment>
<evidence type="ECO:0000313" key="8">
    <source>
        <dbReference type="EMBL" id="ORX41386.1"/>
    </source>
</evidence>
<reference evidence="8 9" key="2">
    <citation type="submission" date="2016-08" db="EMBL/GenBank/DDBJ databases">
        <title>Pervasive Adenine N6-methylation of Active Genes in Fungi.</title>
        <authorList>
            <consortium name="DOE Joint Genome Institute"/>
            <person name="Mondo S.J."/>
            <person name="Dannebaum R.O."/>
            <person name="Kuo R.C."/>
            <person name="Labutti K."/>
            <person name="Haridas S."/>
            <person name="Kuo A."/>
            <person name="Salamov A."/>
            <person name="Ahrendt S.R."/>
            <person name="Lipzen A."/>
            <person name="Sullivan W."/>
            <person name="Andreopoulos W.B."/>
            <person name="Clum A."/>
            <person name="Lindquist E."/>
            <person name="Daum C."/>
            <person name="Ramamoorthy G.K."/>
            <person name="Gryganskyi A."/>
            <person name="Culley D."/>
            <person name="Magnuson J.K."/>
            <person name="James T.Y."/>
            <person name="O'Malley M.A."/>
            <person name="Stajich J.E."/>
            <person name="Spatafora J.W."/>
            <person name="Visel A."/>
            <person name="Grigoriev I.V."/>
        </authorList>
    </citation>
    <scope>NUCLEOTIDE SEQUENCE [LARGE SCALE GENOMIC DNA]</scope>
    <source>
        <strain evidence="9">finn</strain>
    </source>
</reference>
<evidence type="ECO:0000256" key="6">
    <source>
        <dbReference type="SAM" id="Phobius"/>
    </source>
</evidence>
<feature type="domain" description="ABC-2 type transporter transmembrane" evidence="7">
    <location>
        <begin position="24"/>
        <end position="442"/>
    </location>
</feature>
<protein>
    <recommendedName>
        <fullName evidence="7">ABC-2 type transporter transmembrane domain-containing protein</fullName>
    </recommendedName>
</protein>
<dbReference type="Proteomes" id="UP000193719">
    <property type="component" value="Unassembled WGS sequence"/>
</dbReference>
<keyword evidence="4 6" id="KW-0472">Membrane</keyword>
<evidence type="ECO:0000256" key="4">
    <source>
        <dbReference type="ARBA" id="ARBA00023136"/>
    </source>
</evidence>
<feature type="compositionally biased region" description="Polar residues" evidence="5">
    <location>
        <begin position="473"/>
        <end position="486"/>
    </location>
</feature>
<evidence type="ECO:0000256" key="5">
    <source>
        <dbReference type="SAM" id="MobiDB-lite"/>
    </source>
</evidence>
<keyword evidence="2 6" id="KW-0812">Transmembrane</keyword>
<comment type="caution">
    <text evidence="8">The sequence shown here is derived from an EMBL/GenBank/DDBJ whole genome shotgun (WGS) entry which is preliminary data.</text>
</comment>
<evidence type="ECO:0000256" key="1">
    <source>
        <dbReference type="ARBA" id="ARBA00004141"/>
    </source>
</evidence>
<dbReference type="STRING" id="1754191.A0A1Y1UV90"/>
<dbReference type="PANTHER" id="PTHR43077:SF10">
    <property type="entry name" value="TRANSPORT PERMEASE PROTEIN"/>
    <property type="match status" value="1"/>
</dbReference>
<dbReference type="GO" id="GO:0140359">
    <property type="term" value="F:ABC-type transporter activity"/>
    <property type="evidence" value="ECO:0007669"/>
    <property type="project" value="InterPro"/>
</dbReference>
<dbReference type="EMBL" id="MCFH01000090">
    <property type="protein sequence ID" value="ORX41386.1"/>
    <property type="molecule type" value="Genomic_DNA"/>
</dbReference>
<dbReference type="GO" id="GO:0016020">
    <property type="term" value="C:membrane"/>
    <property type="evidence" value="ECO:0007669"/>
    <property type="project" value="UniProtKB-SubCell"/>
</dbReference>